<feature type="transmembrane region" description="Helical" evidence="4">
    <location>
        <begin position="146"/>
        <end position="165"/>
    </location>
</feature>
<dbReference type="PANTHER" id="PTHR45138:SF9">
    <property type="entry name" value="DIGUANYLATE CYCLASE DGCM-RELATED"/>
    <property type="match status" value="1"/>
</dbReference>
<evidence type="ECO:0000259" key="5">
    <source>
        <dbReference type="PROSITE" id="PS50887"/>
    </source>
</evidence>
<dbReference type="PROSITE" id="PS50887">
    <property type="entry name" value="GGDEF"/>
    <property type="match status" value="1"/>
</dbReference>
<dbReference type="InterPro" id="IPR029787">
    <property type="entry name" value="Nucleotide_cyclase"/>
</dbReference>
<feature type="transmembrane region" description="Helical" evidence="4">
    <location>
        <begin position="6"/>
        <end position="28"/>
    </location>
</feature>
<dbReference type="EMBL" id="JBHRYD010000007">
    <property type="protein sequence ID" value="MFC3705008.1"/>
    <property type="molecule type" value="Genomic_DNA"/>
</dbReference>
<dbReference type="PANTHER" id="PTHR45138">
    <property type="entry name" value="REGULATORY COMPONENTS OF SENSORY TRANSDUCTION SYSTEM"/>
    <property type="match status" value="1"/>
</dbReference>
<feature type="compositionally biased region" description="Pro residues" evidence="3">
    <location>
        <begin position="391"/>
        <end position="400"/>
    </location>
</feature>
<evidence type="ECO:0000256" key="2">
    <source>
        <dbReference type="ARBA" id="ARBA00034247"/>
    </source>
</evidence>
<gene>
    <name evidence="6" type="ORF">ACFOOL_09585</name>
</gene>
<dbReference type="InterPro" id="IPR000160">
    <property type="entry name" value="GGDEF_dom"/>
</dbReference>
<feature type="transmembrane region" description="Helical" evidence="4">
    <location>
        <begin position="114"/>
        <end position="134"/>
    </location>
</feature>
<evidence type="ECO:0000313" key="7">
    <source>
        <dbReference type="Proteomes" id="UP001595613"/>
    </source>
</evidence>
<feature type="transmembrane region" description="Helical" evidence="4">
    <location>
        <begin position="35"/>
        <end position="55"/>
    </location>
</feature>
<feature type="transmembrane region" description="Helical" evidence="4">
    <location>
        <begin position="90"/>
        <end position="108"/>
    </location>
</feature>
<dbReference type="InterPro" id="IPR050469">
    <property type="entry name" value="Diguanylate_Cyclase"/>
</dbReference>
<keyword evidence="4" id="KW-0812">Transmembrane</keyword>
<feature type="transmembrane region" description="Helical" evidence="4">
    <location>
        <begin position="61"/>
        <end position="81"/>
    </location>
</feature>
<evidence type="ECO:0000313" key="6">
    <source>
        <dbReference type="EMBL" id="MFC3705008.1"/>
    </source>
</evidence>
<feature type="domain" description="GGDEF" evidence="5">
    <location>
        <begin position="245"/>
        <end position="378"/>
    </location>
</feature>
<evidence type="ECO:0000256" key="1">
    <source>
        <dbReference type="ARBA" id="ARBA00012528"/>
    </source>
</evidence>
<proteinExistence type="predicted"/>
<evidence type="ECO:0000256" key="4">
    <source>
        <dbReference type="SAM" id="Phobius"/>
    </source>
</evidence>
<keyword evidence="4" id="KW-1133">Transmembrane helix</keyword>
<evidence type="ECO:0000256" key="3">
    <source>
        <dbReference type="SAM" id="MobiDB-lite"/>
    </source>
</evidence>
<sequence length="406" mass="43886">MGLDNTTLFVANIVILIVAAAAYAWIWLRVQGERHWLCWIVSNLMFAGALTIYAARPELPVELAIWPDALLLLGFGLRLLAARTFNGRATALWAVCAPAACYVLMGMTTNSLSLNFATVNTMLALLGAAVGVEFWRDRADGLPSRYALAAIYGLMALSFALRSLQGLFIEDQIVTYIPYDILLEIHLLVALIYVAGGSVFVLSIAYERRAVALRQAALLDPLTGLPNRRAFEMALRALKREADGKGFALALFDIDHFKRINDRHGHTAGDEALRHFARACTAVLRETDRFFRIGGEEFALIVAEVTPEEAGTVVERVRAAANGCVVEVHGHALALTASAGVCHSALVGLDFDSLIEAADAQLYAAKNAGRDRTASAPLPAGAGRRDKPPSRTGPPWPDPVPVTRTA</sequence>
<protein>
    <recommendedName>
        <fullName evidence="1">diguanylate cyclase</fullName>
        <ecNumber evidence="1">2.7.7.65</ecNumber>
    </recommendedName>
</protein>
<dbReference type="Proteomes" id="UP001595613">
    <property type="component" value="Unassembled WGS sequence"/>
</dbReference>
<dbReference type="SUPFAM" id="SSF55073">
    <property type="entry name" value="Nucleotide cyclase"/>
    <property type="match status" value="1"/>
</dbReference>
<dbReference type="SMART" id="SM00267">
    <property type="entry name" value="GGDEF"/>
    <property type="match status" value="1"/>
</dbReference>
<organism evidence="6 7">
    <name type="scientific">Devosia honganensis</name>
    <dbReference type="NCBI Taxonomy" id="1610527"/>
    <lineage>
        <taxon>Bacteria</taxon>
        <taxon>Pseudomonadati</taxon>
        <taxon>Pseudomonadota</taxon>
        <taxon>Alphaproteobacteria</taxon>
        <taxon>Hyphomicrobiales</taxon>
        <taxon>Devosiaceae</taxon>
        <taxon>Devosia</taxon>
    </lineage>
</organism>
<dbReference type="EC" id="2.7.7.65" evidence="1"/>
<dbReference type="NCBIfam" id="TIGR00254">
    <property type="entry name" value="GGDEF"/>
    <property type="match status" value="1"/>
</dbReference>
<keyword evidence="7" id="KW-1185">Reference proteome</keyword>
<comment type="catalytic activity">
    <reaction evidence="2">
        <text>2 GTP = 3',3'-c-di-GMP + 2 diphosphate</text>
        <dbReference type="Rhea" id="RHEA:24898"/>
        <dbReference type="ChEBI" id="CHEBI:33019"/>
        <dbReference type="ChEBI" id="CHEBI:37565"/>
        <dbReference type="ChEBI" id="CHEBI:58805"/>
        <dbReference type="EC" id="2.7.7.65"/>
    </reaction>
</comment>
<keyword evidence="4" id="KW-0472">Membrane</keyword>
<comment type="caution">
    <text evidence="6">The sequence shown here is derived from an EMBL/GenBank/DDBJ whole genome shotgun (WGS) entry which is preliminary data.</text>
</comment>
<dbReference type="RefSeq" id="WP_380096736.1">
    <property type="nucleotide sequence ID" value="NZ_JBHRYD010000007.1"/>
</dbReference>
<dbReference type="CDD" id="cd01949">
    <property type="entry name" value="GGDEF"/>
    <property type="match status" value="1"/>
</dbReference>
<feature type="region of interest" description="Disordered" evidence="3">
    <location>
        <begin position="367"/>
        <end position="406"/>
    </location>
</feature>
<accession>A0ABV7X119</accession>
<name>A0ABV7X119_9HYPH</name>
<reference evidence="7" key="1">
    <citation type="journal article" date="2019" name="Int. J. Syst. Evol. Microbiol.">
        <title>The Global Catalogue of Microorganisms (GCM) 10K type strain sequencing project: providing services to taxonomists for standard genome sequencing and annotation.</title>
        <authorList>
            <consortium name="The Broad Institute Genomics Platform"/>
            <consortium name="The Broad Institute Genome Sequencing Center for Infectious Disease"/>
            <person name="Wu L."/>
            <person name="Ma J."/>
        </authorList>
    </citation>
    <scope>NUCLEOTIDE SEQUENCE [LARGE SCALE GENOMIC DNA]</scope>
    <source>
        <strain evidence="7">KCTC 42281</strain>
    </source>
</reference>
<dbReference type="InterPro" id="IPR043128">
    <property type="entry name" value="Rev_trsase/Diguanyl_cyclase"/>
</dbReference>
<dbReference type="Pfam" id="PF00990">
    <property type="entry name" value="GGDEF"/>
    <property type="match status" value="1"/>
</dbReference>
<feature type="transmembrane region" description="Helical" evidence="4">
    <location>
        <begin position="185"/>
        <end position="206"/>
    </location>
</feature>
<dbReference type="Gene3D" id="3.30.70.270">
    <property type="match status" value="1"/>
</dbReference>